<proteinExistence type="predicted"/>
<dbReference type="Proteomes" id="UP000571084">
    <property type="component" value="Unassembled WGS sequence"/>
</dbReference>
<comment type="caution">
    <text evidence="2">The sequence shown here is derived from an EMBL/GenBank/DDBJ whole genome shotgun (WGS) entry which is preliminary data.</text>
</comment>
<sequence>MTSNNSTANEVHQKPSASVKQRTTEHEQIAKPTKPAQYTALQGAKDAVLVAEIGYSCISDNISPIMAALEALASTDGMTGKDLVKRLDSIKNLARFGVRVAADMENTLDSEREAMQDKLNALEGALS</sequence>
<feature type="region of interest" description="Disordered" evidence="1">
    <location>
        <begin position="1"/>
        <end position="34"/>
    </location>
</feature>
<protein>
    <submittedName>
        <fullName evidence="2">Uncharacterized protein</fullName>
    </submittedName>
</protein>
<accession>A0A840RPH4</accession>
<evidence type="ECO:0000313" key="2">
    <source>
        <dbReference type="EMBL" id="MBB5198624.1"/>
    </source>
</evidence>
<name>A0A840RPH4_9BURK</name>
<feature type="compositionally biased region" description="Polar residues" evidence="1">
    <location>
        <begin position="1"/>
        <end position="21"/>
    </location>
</feature>
<keyword evidence="3" id="KW-1185">Reference proteome</keyword>
<reference evidence="2 3" key="1">
    <citation type="submission" date="2020-08" db="EMBL/GenBank/DDBJ databases">
        <title>Genomic Encyclopedia of Type Strains, Phase IV (KMG-IV): sequencing the most valuable type-strain genomes for metagenomic binning, comparative biology and taxonomic classification.</title>
        <authorList>
            <person name="Goeker M."/>
        </authorList>
    </citation>
    <scope>NUCLEOTIDE SEQUENCE [LARGE SCALE GENOMIC DNA]</scope>
    <source>
        <strain evidence="2 3">DSM 23240</strain>
    </source>
</reference>
<organism evidence="2 3">
    <name type="scientific">Glaciimonas immobilis</name>
    <dbReference type="NCBI Taxonomy" id="728004"/>
    <lineage>
        <taxon>Bacteria</taxon>
        <taxon>Pseudomonadati</taxon>
        <taxon>Pseudomonadota</taxon>
        <taxon>Betaproteobacteria</taxon>
        <taxon>Burkholderiales</taxon>
        <taxon>Oxalobacteraceae</taxon>
        <taxon>Glaciimonas</taxon>
    </lineage>
</organism>
<gene>
    <name evidence="2" type="ORF">HNR39_000434</name>
</gene>
<dbReference type="AlphaFoldDB" id="A0A840RPH4"/>
<dbReference type="RefSeq" id="WP_168052709.1">
    <property type="nucleotide sequence ID" value="NZ_JAAOZT010000002.1"/>
</dbReference>
<evidence type="ECO:0000256" key="1">
    <source>
        <dbReference type="SAM" id="MobiDB-lite"/>
    </source>
</evidence>
<dbReference type="EMBL" id="JACHHQ010000001">
    <property type="protein sequence ID" value="MBB5198624.1"/>
    <property type="molecule type" value="Genomic_DNA"/>
</dbReference>
<evidence type="ECO:0000313" key="3">
    <source>
        <dbReference type="Proteomes" id="UP000571084"/>
    </source>
</evidence>